<keyword evidence="2" id="KW-1185">Reference proteome</keyword>
<dbReference type="OrthoDB" id="2721274at2"/>
<accession>A0A3D8PKD4</accession>
<organism evidence="1 2">
    <name type="scientific">Oceanobacillus arenosus</name>
    <dbReference type="NCBI Taxonomy" id="1229153"/>
    <lineage>
        <taxon>Bacteria</taxon>
        <taxon>Bacillati</taxon>
        <taxon>Bacillota</taxon>
        <taxon>Bacilli</taxon>
        <taxon>Bacillales</taxon>
        <taxon>Bacillaceae</taxon>
        <taxon>Oceanobacillus</taxon>
    </lineage>
</organism>
<sequence length="66" mass="7912">MSKKFDNHLTGFGDWKDWEDYEEYGESEWSNKESWYNAYRDTPSKEECDRISAALSGEVKVYFVKK</sequence>
<gene>
    <name evidence="1" type="ORF">CWR48_15775</name>
</gene>
<evidence type="ECO:0000313" key="2">
    <source>
        <dbReference type="Proteomes" id="UP000257143"/>
    </source>
</evidence>
<dbReference type="RefSeq" id="WP_115774302.1">
    <property type="nucleotide sequence ID" value="NZ_PIOC01000024.1"/>
</dbReference>
<dbReference type="AlphaFoldDB" id="A0A3D8PKD4"/>
<evidence type="ECO:0000313" key="1">
    <source>
        <dbReference type="EMBL" id="RDW16504.1"/>
    </source>
</evidence>
<dbReference type="Proteomes" id="UP000257143">
    <property type="component" value="Unassembled WGS sequence"/>
</dbReference>
<reference evidence="2" key="1">
    <citation type="submission" date="2017-11" db="EMBL/GenBank/DDBJ databases">
        <authorList>
            <person name="Zhu W."/>
        </authorList>
    </citation>
    <scope>NUCLEOTIDE SEQUENCE [LARGE SCALE GENOMIC DNA]</scope>
    <source>
        <strain evidence="2">CAU 1183</strain>
    </source>
</reference>
<dbReference type="EMBL" id="PIOC01000024">
    <property type="protein sequence ID" value="RDW16504.1"/>
    <property type="molecule type" value="Genomic_DNA"/>
</dbReference>
<proteinExistence type="predicted"/>
<name>A0A3D8PKD4_9BACI</name>
<comment type="caution">
    <text evidence="1">The sequence shown here is derived from an EMBL/GenBank/DDBJ whole genome shotgun (WGS) entry which is preliminary data.</text>
</comment>
<protein>
    <submittedName>
        <fullName evidence="1">Uncharacterized protein</fullName>
    </submittedName>
</protein>